<comment type="caution">
    <text evidence="2">The sequence shown here is derived from an EMBL/GenBank/DDBJ whole genome shotgun (WGS) entry which is preliminary data.</text>
</comment>
<feature type="region of interest" description="Disordered" evidence="1">
    <location>
        <begin position="119"/>
        <end position="141"/>
    </location>
</feature>
<dbReference type="OrthoDB" id="1934862at2759"/>
<feature type="non-terminal residue" evidence="2">
    <location>
        <position position="229"/>
    </location>
</feature>
<organism evidence="2 3">
    <name type="scientific">Striga hermonthica</name>
    <name type="common">Purple witchweed</name>
    <name type="synonym">Buchnera hermonthica</name>
    <dbReference type="NCBI Taxonomy" id="68872"/>
    <lineage>
        <taxon>Eukaryota</taxon>
        <taxon>Viridiplantae</taxon>
        <taxon>Streptophyta</taxon>
        <taxon>Embryophyta</taxon>
        <taxon>Tracheophyta</taxon>
        <taxon>Spermatophyta</taxon>
        <taxon>Magnoliopsida</taxon>
        <taxon>eudicotyledons</taxon>
        <taxon>Gunneridae</taxon>
        <taxon>Pentapetalae</taxon>
        <taxon>asterids</taxon>
        <taxon>lamiids</taxon>
        <taxon>Lamiales</taxon>
        <taxon>Orobanchaceae</taxon>
        <taxon>Buchnereae</taxon>
        <taxon>Striga</taxon>
    </lineage>
</organism>
<reference evidence="2" key="1">
    <citation type="submission" date="2019-12" db="EMBL/GenBank/DDBJ databases">
        <authorList>
            <person name="Scholes J."/>
        </authorList>
    </citation>
    <scope>NUCLEOTIDE SEQUENCE</scope>
</reference>
<proteinExistence type="predicted"/>
<gene>
    <name evidence="2" type="ORF">SHERM_02874</name>
</gene>
<protein>
    <submittedName>
        <fullName evidence="2">Uncharacterized protein</fullName>
    </submittedName>
</protein>
<evidence type="ECO:0000313" key="2">
    <source>
        <dbReference type="EMBL" id="CAA0835311.1"/>
    </source>
</evidence>
<dbReference type="Proteomes" id="UP001153555">
    <property type="component" value="Unassembled WGS sequence"/>
</dbReference>
<name>A0A9N7NQ06_STRHE</name>
<feature type="non-terminal residue" evidence="2">
    <location>
        <position position="1"/>
    </location>
</feature>
<sequence length="229" mass="24405">SVHPSPSSSSPLPAEGLVKLVELRMAELGRMLKAQGQRMRVDLYALPLKATDIVLGCQWLETLGPITTDYWKGTMEFGGSSKRVKLRTEDPGGSLDEDNGDGRGGKLNFLILGDKEGLEEEGNDTKVALESGESSEERNGKRCASALDAHEWADKPCTRVWRGVRGRKMDGCAGVRGNAVGNLGSGGSWDVRGSGGEGIGRQGRACEHAGVRQNARKKIGKGRACAASR</sequence>
<evidence type="ECO:0000256" key="1">
    <source>
        <dbReference type="SAM" id="MobiDB-lite"/>
    </source>
</evidence>
<dbReference type="AlphaFoldDB" id="A0A9N7NQ06"/>
<keyword evidence="3" id="KW-1185">Reference proteome</keyword>
<dbReference type="EMBL" id="CACSLK010028802">
    <property type="protein sequence ID" value="CAA0835311.1"/>
    <property type="molecule type" value="Genomic_DNA"/>
</dbReference>
<evidence type="ECO:0000313" key="3">
    <source>
        <dbReference type="Proteomes" id="UP001153555"/>
    </source>
</evidence>
<accession>A0A9N7NQ06</accession>